<keyword evidence="2" id="KW-0813">Transport</keyword>
<comment type="caution">
    <text evidence="9">The sequence shown here is derived from an EMBL/GenBank/DDBJ whole genome shotgun (WGS) entry which is preliminary data.</text>
</comment>
<reference evidence="9" key="1">
    <citation type="submission" date="2022-06" db="EMBL/GenBank/DDBJ databases">
        <authorList>
            <consortium name="SYNGENTA / RWTH Aachen University"/>
        </authorList>
    </citation>
    <scope>NUCLEOTIDE SEQUENCE</scope>
</reference>
<keyword evidence="5" id="KW-0509">mRNA transport</keyword>
<proteinExistence type="predicted"/>
<accession>A0AAV0B769</accession>
<dbReference type="GO" id="GO:0031080">
    <property type="term" value="C:nuclear pore outer ring"/>
    <property type="evidence" value="ECO:0007669"/>
    <property type="project" value="TreeGrafter"/>
</dbReference>
<dbReference type="PANTHER" id="PTHR11024:SF2">
    <property type="entry name" value="PROTEIN SEC13 HOMOLOG"/>
    <property type="match status" value="1"/>
</dbReference>
<evidence type="ECO:0000256" key="1">
    <source>
        <dbReference type="ARBA" id="ARBA00004567"/>
    </source>
</evidence>
<evidence type="ECO:0000256" key="6">
    <source>
        <dbReference type="ARBA" id="ARBA00023010"/>
    </source>
</evidence>
<keyword evidence="7" id="KW-0653">Protein transport</keyword>
<evidence type="ECO:0000256" key="8">
    <source>
        <dbReference type="ARBA" id="ARBA00023242"/>
    </source>
</evidence>
<keyword evidence="3" id="KW-0853">WD repeat</keyword>
<feature type="non-terminal residue" evidence="9">
    <location>
        <position position="1"/>
    </location>
</feature>
<dbReference type="GO" id="GO:0005198">
    <property type="term" value="F:structural molecule activity"/>
    <property type="evidence" value="ECO:0007669"/>
    <property type="project" value="InterPro"/>
</dbReference>
<dbReference type="Gene3D" id="2.130.10.10">
    <property type="entry name" value="YVTN repeat-like/Quinoprotein amine dehydrogenase"/>
    <property type="match status" value="1"/>
</dbReference>
<keyword evidence="7" id="KW-0906">Nuclear pore complex</keyword>
<protein>
    <recommendedName>
        <fullName evidence="11">Protein SEC13 homolog</fullName>
    </recommendedName>
</protein>
<evidence type="ECO:0000256" key="7">
    <source>
        <dbReference type="ARBA" id="ARBA00023132"/>
    </source>
</evidence>
<dbReference type="Proteomes" id="UP001153365">
    <property type="component" value="Unassembled WGS sequence"/>
</dbReference>
<evidence type="ECO:0000256" key="2">
    <source>
        <dbReference type="ARBA" id="ARBA00022448"/>
    </source>
</evidence>
<comment type="subcellular location">
    <subcellularLocation>
        <location evidence="1">Nucleus</location>
        <location evidence="1">Nuclear pore complex</location>
    </subcellularLocation>
</comment>
<dbReference type="GO" id="GO:0006606">
    <property type="term" value="P:protein import into nucleus"/>
    <property type="evidence" value="ECO:0007669"/>
    <property type="project" value="TreeGrafter"/>
</dbReference>
<evidence type="ECO:0000313" key="10">
    <source>
        <dbReference type="Proteomes" id="UP001153365"/>
    </source>
</evidence>
<evidence type="ECO:0000256" key="5">
    <source>
        <dbReference type="ARBA" id="ARBA00022816"/>
    </source>
</evidence>
<gene>
    <name evidence="9" type="ORF">PPACK8108_LOCUS15926</name>
</gene>
<dbReference type="EMBL" id="CALTRL010004294">
    <property type="protein sequence ID" value="CAH7682812.1"/>
    <property type="molecule type" value="Genomic_DNA"/>
</dbReference>
<evidence type="ECO:0000256" key="3">
    <source>
        <dbReference type="ARBA" id="ARBA00022574"/>
    </source>
</evidence>
<evidence type="ECO:0000313" key="9">
    <source>
        <dbReference type="EMBL" id="CAH7682812.1"/>
    </source>
</evidence>
<evidence type="ECO:0008006" key="11">
    <source>
        <dbReference type="Google" id="ProtNLM"/>
    </source>
</evidence>
<organism evidence="9 10">
    <name type="scientific">Phakopsora pachyrhizi</name>
    <name type="common">Asian soybean rust disease fungus</name>
    <dbReference type="NCBI Taxonomy" id="170000"/>
    <lineage>
        <taxon>Eukaryota</taxon>
        <taxon>Fungi</taxon>
        <taxon>Dikarya</taxon>
        <taxon>Basidiomycota</taxon>
        <taxon>Pucciniomycotina</taxon>
        <taxon>Pucciniomycetes</taxon>
        <taxon>Pucciniales</taxon>
        <taxon>Phakopsoraceae</taxon>
        <taxon>Phakopsora</taxon>
    </lineage>
</organism>
<dbReference type="PANTHER" id="PTHR11024">
    <property type="entry name" value="NUCLEAR PORE COMPLEX PROTEIN SEC13 / SEH1 FAMILY MEMBER"/>
    <property type="match status" value="1"/>
</dbReference>
<keyword evidence="8" id="KW-0539">Nucleus</keyword>
<dbReference type="GO" id="GO:0030127">
    <property type="term" value="C:COPII vesicle coat"/>
    <property type="evidence" value="ECO:0007669"/>
    <property type="project" value="TreeGrafter"/>
</dbReference>
<dbReference type="GO" id="GO:0032008">
    <property type="term" value="P:positive regulation of TOR signaling"/>
    <property type="evidence" value="ECO:0007669"/>
    <property type="project" value="TreeGrafter"/>
</dbReference>
<keyword evidence="6" id="KW-0811">Translocation</keyword>
<dbReference type="GO" id="GO:0090114">
    <property type="term" value="P:COPII-coated vesicle budding"/>
    <property type="evidence" value="ECO:0007669"/>
    <property type="project" value="TreeGrafter"/>
</dbReference>
<keyword evidence="4" id="KW-0677">Repeat</keyword>
<dbReference type="InterPro" id="IPR036322">
    <property type="entry name" value="WD40_repeat_dom_sf"/>
</dbReference>
<sequence>DNGSCDAPRFTAHPIDCNPISWATPKAPSSFNSPLNNRNIGALIETKKFATGVCDWLVKIWALNTKTGIWELSERLESGHTDWIRDVAYELGIGLNWTCLASTGQDHIVNAWTQDGSSTCWIQLAVASNSLSGLVWRLSWKVGGNVLAVTAGDGKVTLWKENLKGCW</sequence>
<dbReference type="InterPro" id="IPR015943">
    <property type="entry name" value="WD40/YVTN_repeat-like_dom_sf"/>
</dbReference>
<dbReference type="AlphaFoldDB" id="A0AAV0B769"/>
<keyword evidence="10" id="KW-1185">Reference proteome</keyword>
<name>A0AAV0B769_PHAPC</name>
<dbReference type="InterPro" id="IPR037363">
    <property type="entry name" value="Sec13/Seh1_fam"/>
</dbReference>
<dbReference type="GO" id="GO:0051028">
    <property type="term" value="P:mRNA transport"/>
    <property type="evidence" value="ECO:0007669"/>
    <property type="project" value="UniProtKB-KW"/>
</dbReference>
<evidence type="ECO:0000256" key="4">
    <source>
        <dbReference type="ARBA" id="ARBA00022737"/>
    </source>
</evidence>
<feature type="non-terminal residue" evidence="9">
    <location>
        <position position="167"/>
    </location>
</feature>
<dbReference type="GO" id="GO:0032527">
    <property type="term" value="P:protein exit from endoplasmic reticulum"/>
    <property type="evidence" value="ECO:0007669"/>
    <property type="project" value="TreeGrafter"/>
</dbReference>
<dbReference type="SUPFAM" id="SSF50978">
    <property type="entry name" value="WD40 repeat-like"/>
    <property type="match status" value="1"/>
</dbReference>